<dbReference type="CDD" id="cd11364">
    <property type="entry name" value="RNase_PH_PNPase_2"/>
    <property type="match status" value="1"/>
</dbReference>
<evidence type="ECO:0000313" key="12">
    <source>
        <dbReference type="Proteomes" id="UP000182743"/>
    </source>
</evidence>
<dbReference type="PIRSF" id="PIRSF005499">
    <property type="entry name" value="PNPase"/>
    <property type="match status" value="1"/>
</dbReference>
<comment type="similarity">
    <text evidence="1 8">Belongs to the polyribonucleotide nucleotidyltransferase family.</text>
</comment>
<comment type="cofactor">
    <cofactor evidence="8">
        <name>Mg(2+)</name>
        <dbReference type="ChEBI" id="CHEBI:18420"/>
    </cofactor>
</comment>
<dbReference type="Gene3D" id="3.30.230.70">
    <property type="entry name" value="GHMP Kinase, N-terminal domain"/>
    <property type="match status" value="2"/>
</dbReference>
<dbReference type="InterPro" id="IPR003029">
    <property type="entry name" value="S1_domain"/>
</dbReference>
<dbReference type="InterPro" id="IPR036456">
    <property type="entry name" value="PNPase_PH_RNA-bd_sf"/>
</dbReference>
<dbReference type="InterPro" id="IPR036345">
    <property type="entry name" value="ExoRNase_PH_dom2_sf"/>
</dbReference>
<dbReference type="SUPFAM" id="SSF50249">
    <property type="entry name" value="Nucleic acid-binding proteins"/>
    <property type="match status" value="1"/>
</dbReference>
<gene>
    <name evidence="8 11" type="primary">pnp</name>
    <name evidence="11" type="ORF">MOOR_14970</name>
</gene>
<evidence type="ECO:0000313" key="11">
    <source>
        <dbReference type="EMBL" id="OIQ08836.1"/>
    </source>
</evidence>
<comment type="subcellular location">
    <subcellularLocation>
        <location evidence="8">Cytoplasm</location>
    </subcellularLocation>
</comment>
<evidence type="ECO:0000256" key="5">
    <source>
        <dbReference type="ARBA" id="ARBA00022723"/>
    </source>
</evidence>
<dbReference type="EMBL" id="MIHH01000007">
    <property type="protein sequence ID" value="OIQ08836.1"/>
    <property type="molecule type" value="Genomic_DNA"/>
</dbReference>
<proteinExistence type="inferred from homology"/>
<keyword evidence="6 8" id="KW-0460">Magnesium</keyword>
<dbReference type="SMART" id="SM00316">
    <property type="entry name" value="S1"/>
    <property type="match status" value="1"/>
</dbReference>
<evidence type="ECO:0000256" key="1">
    <source>
        <dbReference type="ARBA" id="ARBA00007404"/>
    </source>
</evidence>
<dbReference type="InterPro" id="IPR027408">
    <property type="entry name" value="PNPase/RNase_PH_dom_sf"/>
</dbReference>
<reference evidence="11 12" key="1">
    <citation type="submission" date="2016-08" db="EMBL/GenBank/DDBJ databases">
        <title>Genome-based comparison of Moorella thermoacetic strains.</title>
        <authorList>
            <person name="Poehlein A."/>
            <person name="Bengelsdorf F.R."/>
            <person name="Esser C."/>
            <person name="Duerre P."/>
            <person name="Daniel R."/>
        </authorList>
    </citation>
    <scope>NUCLEOTIDE SEQUENCE [LARGE SCALE GENOMIC DNA]</scope>
    <source>
        <strain evidence="11 12">DSM 11768</strain>
    </source>
</reference>
<dbReference type="InterPro" id="IPR012162">
    <property type="entry name" value="PNPase"/>
</dbReference>
<dbReference type="InterPro" id="IPR020568">
    <property type="entry name" value="Ribosomal_Su5_D2-typ_SF"/>
</dbReference>
<dbReference type="SUPFAM" id="SSF55666">
    <property type="entry name" value="Ribonuclease PH domain 2-like"/>
    <property type="match status" value="2"/>
</dbReference>
<dbReference type="NCBIfam" id="TIGR03591">
    <property type="entry name" value="polynuc_phos"/>
    <property type="match status" value="1"/>
</dbReference>
<keyword evidence="5 8" id="KW-0479">Metal-binding</keyword>
<dbReference type="GO" id="GO:0006402">
    <property type="term" value="P:mRNA catabolic process"/>
    <property type="evidence" value="ECO:0007669"/>
    <property type="project" value="UniProtKB-UniRule"/>
</dbReference>
<dbReference type="FunFam" id="3.30.230.70:FF:000002">
    <property type="entry name" value="Polyribonucleotide nucleotidyltransferase"/>
    <property type="match status" value="1"/>
</dbReference>
<dbReference type="GO" id="GO:0005829">
    <property type="term" value="C:cytosol"/>
    <property type="evidence" value="ECO:0007669"/>
    <property type="project" value="UniProtKB-ARBA"/>
</dbReference>
<dbReference type="CDD" id="cd04472">
    <property type="entry name" value="S1_PNPase"/>
    <property type="match status" value="1"/>
</dbReference>
<evidence type="ECO:0000256" key="8">
    <source>
        <dbReference type="HAMAP-Rule" id="MF_01595"/>
    </source>
</evidence>
<dbReference type="FunFam" id="3.30.1370.10:FF:000001">
    <property type="entry name" value="Polyribonucleotide nucleotidyltransferase"/>
    <property type="match status" value="1"/>
</dbReference>
<dbReference type="Pfam" id="PF00013">
    <property type="entry name" value="KH_1"/>
    <property type="match status" value="1"/>
</dbReference>
<dbReference type="InterPro" id="IPR004087">
    <property type="entry name" value="KH_dom"/>
</dbReference>
<dbReference type="Pfam" id="PF03726">
    <property type="entry name" value="PNPase"/>
    <property type="match status" value="1"/>
</dbReference>
<evidence type="ECO:0000256" key="4">
    <source>
        <dbReference type="ARBA" id="ARBA00022695"/>
    </source>
</evidence>
<dbReference type="GO" id="GO:0000287">
    <property type="term" value="F:magnesium ion binding"/>
    <property type="evidence" value="ECO:0007669"/>
    <property type="project" value="UniProtKB-UniRule"/>
</dbReference>
<feature type="binding site" evidence="8">
    <location>
        <position position="508"/>
    </location>
    <ligand>
        <name>Mg(2+)</name>
        <dbReference type="ChEBI" id="CHEBI:18420"/>
    </ligand>
</feature>
<dbReference type="PROSITE" id="PS50126">
    <property type="entry name" value="S1"/>
    <property type="match status" value="1"/>
</dbReference>
<name>A0A1J5JJ47_NEOTH</name>
<dbReference type="PROSITE" id="PS50084">
    <property type="entry name" value="KH_TYPE_1"/>
    <property type="match status" value="1"/>
</dbReference>
<dbReference type="InterPro" id="IPR001247">
    <property type="entry name" value="ExoRNase_PH_dom1"/>
</dbReference>
<dbReference type="GO" id="GO:0000175">
    <property type="term" value="F:3'-5'-RNA exonuclease activity"/>
    <property type="evidence" value="ECO:0007669"/>
    <property type="project" value="TreeGrafter"/>
</dbReference>
<dbReference type="PANTHER" id="PTHR11252">
    <property type="entry name" value="POLYRIBONUCLEOTIDE NUCLEOTIDYLTRANSFERASE"/>
    <property type="match status" value="1"/>
</dbReference>
<feature type="region of interest" description="Disordered" evidence="9">
    <location>
        <begin position="718"/>
        <end position="747"/>
    </location>
</feature>
<comment type="caution">
    <text evidence="11">The sequence shown here is derived from an EMBL/GenBank/DDBJ whole genome shotgun (WGS) entry which is preliminary data.</text>
</comment>
<dbReference type="InterPro" id="IPR015847">
    <property type="entry name" value="ExoRNase_PH_dom2"/>
</dbReference>
<evidence type="ECO:0000256" key="7">
    <source>
        <dbReference type="ARBA" id="ARBA00022884"/>
    </source>
</evidence>
<evidence type="ECO:0000256" key="9">
    <source>
        <dbReference type="SAM" id="MobiDB-lite"/>
    </source>
</evidence>
<dbReference type="GO" id="GO:0004654">
    <property type="term" value="F:polyribonucleotide nucleotidyltransferase activity"/>
    <property type="evidence" value="ECO:0007669"/>
    <property type="project" value="UniProtKB-UniRule"/>
</dbReference>
<dbReference type="GO" id="GO:0003723">
    <property type="term" value="F:RNA binding"/>
    <property type="evidence" value="ECO:0007669"/>
    <property type="project" value="UniProtKB-UniRule"/>
</dbReference>
<dbReference type="CDD" id="cd02393">
    <property type="entry name" value="KH-I_PNPase"/>
    <property type="match status" value="1"/>
</dbReference>
<dbReference type="Proteomes" id="UP000182743">
    <property type="component" value="Unassembled WGS sequence"/>
</dbReference>
<evidence type="ECO:0000256" key="3">
    <source>
        <dbReference type="ARBA" id="ARBA00022679"/>
    </source>
</evidence>
<comment type="catalytic activity">
    <reaction evidence="8">
        <text>RNA(n+1) + phosphate = RNA(n) + a ribonucleoside 5'-diphosphate</text>
        <dbReference type="Rhea" id="RHEA:22096"/>
        <dbReference type="Rhea" id="RHEA-COMP:14527"/>
        <dbReference type="Rhea" id="RHEA-COMP:17342"/>
        <dbReference type="ChEBI" id="CHEBI:43474"/>
        <dbReference type="ChEBI" id="CHEBI:57930"/>
        <dbReference type="ChEBI" id="CHEBI:140395"/>
        <dbReference type="EC" id="2.7.7.8"/>
    </reaction>
</comment>
<dbReference type="CDD" id="cd11363">
    <property type="entry name" value="RNase_PH_PNPase_1"/>
    <property type="match status" value="1"/>
</dbReference>
<dbReference type="Gene3D" id="2.40.50.140">
    <property type="entry name" value="Nucleic acid-binding proteins"/>
    <property type="match status" value="1"/>
</dbReference>
<comment type="function">
    <text evidence="8">Involved in mRNA degradation. Catalyzes the phosphorolysis of single-stranded polyribonucleotides processively in the 3'- to 5'-direction.</text>
</comment>
<protein>
    <recommendedName>
        <fullName evidence="8">Polyribonucleotide nucleotidyltransferase</fullName>
        <ecNumber evidence="8">2.7.7.8</ecNumber>
    </recommendedName>
    <alternativeName>
        <fullName evidence="8">Polynucleotide phosphorylase</fullName>
        <shortName evidence="8">PNPase</shortName>
    </alternativeName>
</protein>
<dbReference type="Pfam" id="PF01138">
    <property type="entry name" value="RNase_PH"/>
    <property type="match status" value="2"/>
</dbReference>
<dbReference type="Gene3D" id="3.30.1370.10">
    <property type="entry name" value="K Homology domain, type 1"/>
    <property type="match status" value="1"/>
</dbReference>
<keyword evidence="7 8" id="KW-0694">RNA-binding</keyword>
<evidence type="ECO:0000256" key="2">
    <source>
        <dbReference type="ARBA" id="ARBA00022490"/>
    </source>
</evidence>
<dbReference type="NCBIfam" id="NF008805">
    <property type="entry name" value="PRK11824.1"/>
    <property type="match status" value="1"/>
</dbReference>
<feature type="domain" description="S1 motif" evidence="10">
    <location>
        <begin position="638"/>
        <end position="712"/>
    </location>
</feature>
<evidence type="ECO:0000259" key="10">
    <source>
        <dbReference type="PROSITE" id="PS50126"/>
    </source>
</evidence>
<dbReference type="SMART" id="SM00322">
    <property type="entry name" value="KH"/>
    <property type="match status" value="1"/>
</dbReference>
<keyword evidence="4 8" id="KW-0548">Nucleotidyltransferase</keyword>
<keyword evidence="3 8" id="KW-0808">Transferase</keyword>
<dbReference type="SUPFAM" id="SSF46915">
    <property type="entry name" value="Polynucleotide phosphorylase/guanosine pentaphosphate synthase (PNPase/GPSI), domain 3"/>
    <property type="match status" value="1"/>
</dbReference>
<dbReference type="GO" id="GO:0006396">
    <property type="term" value="P:RNA processing"/>
    <property type="evidence" value="ECO:0007669"/>
    <property type="project" value="InterPro"/>
</dbReference>
<dbReference type="RefSeq" id="WP_071520894.1">
    <property type="nucleotide sequence ID" value="NZ_MIHH01000007.1"/>
</dbReference>
<dbReference type="InterPro" id="IPR036612">
    <property type="entry name" value="KH_dom_type_1_sf"/>
</dbReference>
<sequence length="747" mass="81505">MQGVLRKTLVVAGRDLTLETGRLAKQAGGAVMVSYGGTMVLVTATASEEPREGIDFFPLTVDYEERLYAAGKIPGGFIKREGRPSEKAILSARLIDRPIRPLFPKFYRNDVHVVATVMSVDQDCPPNVAGIIGASAALMLSAIPFAGPIGAVSVGLIDNRPVINPTLEEDSRSSLNLTVAGTANAIMMVEAGAKEVPEDLMLECIMQGHEEIKRIVAFINEFRAEALAMGLAKEKPELVAPQLDPAWESRVREIATPRLSEVIYRSRDEKWSKQERDKQLDACREEVNNLILEGQEEALAANPELPGLIKELITKIEKEIVRRMILTEGIRVDGRTLEEIRPITCEVGVLSRTHGSGLFTRGETQVLTVTTLGPISDEQILDDLGVDESKRYMHHYNFPPYSVGEARPIRAPGRREIGHGALAERALEPMIPSEEEFPYAIRLVSEVLGSNGSTSMGSVCGSTLSLMDAGVPIKAPVAGVAMGLVKENDQVAILTDIQGLEDALGDMDFKVAGTKKGITALQMDIKIAGIDRSILERALEQARRGRLFILDKILATIPEPRKELSPYAPRMLTITIDPDKIRDIIGPGGKIIKKIIEETGVEIDVEDDGRVFIASTDAAAGERALKIIESLTQDVETGKVYNGKVTRVTDFGAFVEVIPGVLGMPGKEGLVHISQLANERVEKVEDVVQEGDYILVKAIGFDPQGRLKLSRKEALNESTVGEGGHRHFRRAGREGGHRGLNNRRQSR</sequence>
<dbReference type="InterPro" id="IPR015848">
    <property type="entry name" value="PNPase_PH_RNA-bd_bac/org-type"/>
</dbReference>
<dbReference type="HAMAP" id="MF_01595">
    <property type="entry name" value="PNPase"/>
    <property type="match status" value="1"/>
</dbReference>
<dbReference type="FunFam" id="2.40.50.140:FF:000189">
    <property type="entry name" value="Polyribonucleotide nucleotidyltransferase, putative"/>
    <property type="match status" value="1"/>
</dbReference>
<evidence type="ECO:0000256" key="6">
    <source>
        <dbReference type="ARBA" id="ARBA00022842"/>
    </source>
</evidence>
<dbReference type="Pfam" id="PF03725">
    <property type="entry name" value="RNase_PH_C"/>
    <property type="match status" value="2"/>
</dbReference>
<dbReference type="FunFam" id="3.30.230.70:FF:000001">
    <property type="entry name" value="Polyribonucleotide nucleotidyltransferase"/>
    <property type="match status" value="1"/>
</dbReference>
<dbReference type="InterPro" id="IPR004088">
    <property type="entry name" value="KH_dom_type_1"/>
</dbReference>
<dbReference type="PANTHER" id="PTHR11252:SF0">
    <property type="entry name" value="POLYRIBONUCLEOTIDE NUCLEOTIDYLTRANSFERASE 1, MITOCHONDRIAL"/>
    <property type="match status" value="1"/>
</dbReference>
<keyword evidence="2 8" id="KW-0963">Cytoplasm</keyword>
<dbReference type="EC" id="2.7.7.8" evidence="8"/>
<accession>A0A1J5JJ47</accession>
<organism evidence="11 12">
    <name type="scientific">Neomoorella thermoacetica</name>
    <name type="common">Clostridium thermoaceticum</name>
    <dbReference type="NCBI Taxonomy" id="1525"/>
    <lineage>
        <taxon>Bacteria</taxon>
        <taxon>Bacillati</taxon>
        <taxon>Bacillota</taxon>
        <taxon>Clostridia</taxon>
        <taxon>Neomoorellales</taxon>
        <taxon>Neomoorellaceae</taxon>
        <taxon>Neomoorella</taxon>
    </lineage>
</organism>
<dbReference type="SUPFAM" id="SSF54211">
    <property type="entry name" value="Ribosomal protein S5 domain 2-like"/>
    <property type="match status" value="2"/>
</dbReference>
<dbReference type="InterPro" id="IPR012340">
    <property type="entry name" value="NA-bd_OB-fold"/>
</dbReference>
<feature type="binding site" evidence="8">
    <location>
        <position position="502"/>
    </location>
    <ligand>
        <name>Mg(2+)</name>
        <dbReference type="ChEBI" id="CHEBI:18420"/>
    </ligand>
</feature>
<dbReference type="SUPFAM" id="SSF54791">
    <property type="entry name" value="Eukaryotic type KH-domain (KH-domain type I)"/>
    <property type="match status" value="1"/>
</dbReference>
<dbReference type="AlphaFoldDB" id="A0A1J5JJ47"/>
<dbReference type="Pfam" id="PF00575">
    <property type="entry name" value="S1"/>
    <property type="match status" value="1"/>
</dbReference>